<reference evidence="1 2" key="1">
    <citation type="submission" date="2020-08" db="EMBL/GenBank/DDBJ databases">
        <title>Genomic Encyclopedia of Type Strains, Phase IV (KMG-IV): sequencing the most valuable type-strain genomes for metagenomic binning, comparative biology and taxonomic classification.</title>
        <authorList>
            <person name="Goeker M."/>
        </authorList>
    </citation>
    <scope>NUCLEOTIDE SEQUENCE [LARGE SCALE GENOMIC DNA]</scope>
    <source>
        <strain evidence="1 2">DSM 27165</strain>
    </source>
</reference>
<name>A0A840MRJ6_9PROT</name>
<gene>
    <name evidence="1" type="ORF">HNQ59_003035</name>
</gene>
<organism evidence="1 2">
    <name type="scientific">Chitinivorax tropicus</name>
    <dbReference type="NCBI Taxonomy" id="714531"/>
    <lineage>
        <taxon>Bacteria</taxon>
        <taxon>Pseudomonadati</taxon>
        <taxon>Pseudomonadota</taxon>
        <taxon>Betaproteobacteria</taxon>
        <taxon>Chitinivorax</taxon>
    </lineage>
</organism>
<sequence>MLSAQPQLSPWPEAEHYKLLTDYQIDTSAGPVTIPRHFHYDGASVPALAWQITYDPFHPDVMAPALVHDWLYYTHHIGTQVISREQADDILDDLFRRNGVGSTKRRIMTMAVKAAGGAVWANDPEDKSVLREIYAALIAEGLSDAQILQRYGLNQAMTH</sequence>
<proteinExistence type="predicted"/>
<dbReference type="AlphaFoldDB" id="A0A840MRJ6"/>
<accession>A0A840MRJ6</accession>
<comment type="caution">
    <text evidence="1">The sequence shown here is derived from an EMBL/GenBank/DDBJ whole genome shotgun (WGS) entry which is preliminary data.</text>
</comment>
<dbReference type="Pfam" id="PF07087">
    <property type="entry name" value="DUF1353"/>
    <property type="match status" value="1"/>
</dbReference>
<dbReference type="RefSeq" id="WP_184041043.1">
    <property type="nucleotide sequence ID" value="NZ_JACHHY010000019.1"/>
</dbReference>
<keyword evidence="2" id="KW-1185">Reference proteome</keyword>
<evidence type="ECO:0000313" key="2">
    <source>
        <dbReference type="Proteomes" id="UP000575898"/>
    </source>
</evidence>
<evidence type="ECO:0008006" key="3">
    <source>
        <dbReference type="Google" id="ProtNLM"/>
    </source>
</evidence>
<evidence type="ECO:0000313" key="1">
    <source>
        <dbReference type="EMBL" id="MBB5019727.1"/>
    </source>
</evidence>
<protein>
    <recommendedName>
        <fullName evidence="3">DUF1353 domain-containing protein</fullName>
    </recommendedName>
</protein>
<dbReference type="EMBL" id="JACHHY010000019">
    <property type="protein sequence ID" value="MBB5019727.1"/>
    <property type="molecule type" value="Genomic_DNA"/>
</dbReference>
<dbReference type="InterPro" id="IPR010767">
    <property type="entry name" value="Phage_CGC-2007_Cje0229"/>
</dbReference>
<dbReference type="Proteomes" id="UP000575898">
    <property type="component" value="Unassembled WGS sequence"/>
</dbReference>